<evidence type="ECO:0000313" key="4">
    <source>
        <dbReference type="Proteomes" id="UP000014113"/>
    </source>
</evidence>
<protein>
    <recommendedName>
        <fullName evidence="2">DUF5105 domain-containing protein</fullName>
    </recommendedName>
</protein>
<dbReference type="STRING" id="1121865.OMW_00244"/>
<name>S1NFC6_9ENTE</name>
<feature type="chain" id="PRO_5010252230" description="DUF5105 domain-containing protein" evidence="1">
    <location>
        <begin position="23"/>
        <end position="240"/>
    </location>
</feature>
<accession>S1NFC6</accession>
<keyword evidence="4" id="KW-1185">Reference proteome</keyword>
<dbReference type="eggNOG" id="ENOG5033N44">
    <property type="taxonomic scope" value="Bacteria"/>
</dbReference>
<proteinExistence type="predicted"/>
<gene>
    <name evidence="3" type="ORF">I568_00842</name>
</gene>
<organism evidence="3 4">
    <name type="scientific">Enterococcus columbae DSM 7374 = ATCC 51263</name>
    <dbReference type="NCBI Taxonomy" id="1121865"/>
    <lineage>
        <taxon>Bacteria</taxon>
        <taxon>Bacillati</taxon>
        <taxon>Bacillota</taxon>
        <taxon>Bacilli</taxon>
        <taxon>Lactobacillales</taxon>
        <taxon>Enterococcaceae</taxon>
        <taxon>Enterococcus</taxon>
    </lineage>
</organism>
<dbReference type="Proteomes" id="UP000014113">
    <property type="component" value="Unassembled WGS sequence"/>
</dbReference>
<dbReference type="EMBL" id="ASWJ01000004">
    <property type="protein sequence ID" value="EOW84348.1"/>
    <property type="molecule type" value="Genomic_DNA"/>
</dbReference>
<feature type="domain" description="DUF5105" evidence="2">
    <location>
        <begin position="23"/>
        <end position="204"/>
    </location>
</feature>
<dbReference type="RefSeq" id="WP_016182410.1">
    <property type="nucleotide sequence ID" value="NZ_JXKI01000002.1"/>
</dbReference>
<dbReference type="AlphaFoldDB" id="S1NFC6"/>
<dbReference type="PATRIC" id="fig|1121865.3.peg.236"/>
<comment type="caution">
    <text evidence="3">The sequence shown here is derived from an EMBL/GenBank/DDBJ whole genome shotgun (WGS) entry which is preliminary data.</text>
</comment>
<sequence>MKKWLVLLFSLFFLTACSSSKALSEKEAASVFIDAIIYNKQTQLFKENFVDATEALKVMHGKDEEAFTQELIQGIMQTSNISKDEAATISSSMKQVLKEQTKYQIKSVKEKKNHAYEVTYEIYGVDFIQGFKTAMTNMFEQMLKNPALAQDTNNLAKELAVELSQGLKDAGIVKKPVEVKVELTKEKDKWRIANSQLKNLQNLTLAFWFGKKDQQDFIKETMQVITDLSNEFQEKMLQGQ</sequence>
<evidence type="ECO:0000313" key="3">
    <source>
        <dbReference type="EMBL" id="EOW84348.1"/>
    </source>
</evidence>
<evidence type="ECO:0000259" key="2">
    <source>
        <dbReference type="Pfam" id="PF17118"/>
    </source>
</evidence>
<dbReference type="Pfam" id="PF17118">
    <property type="entry name" value="DUF5105"/>
    <property type="match status" value="1"/>
</dbReference>
<evidence type="ECO:0000256" key="1">
    <source>
        <dbReference type="SAM" id="SignalP"/>
    </source>
</evidence>
<feature type="signal peptide" evidence="1">
    <location>
        <begin position="1"/>
        <end position="22"/>
    </location>
</feature>
<dbReference type="InterPro" id="IPR031343">
    <property type="entry name" value="DUF5105"/>
</dbReference>
<keyword evidence="1" id="KW-0732">Signal</keyword>
<reference evidence="3 4" key="1">
    <citation type="submission" date="2013-03" db="EMBL/GenBank/DDBJ databases">
        <title>The Genome Sequence of Enterococcus columbae ATCC_51263 (PacBio/Illumina hybrid assembly).</title>
        <authorList>
            <consortium name="The Broad Institute Genomics Platform"/>
            <consortium name="The Broad Institute Genome Sequencing Center for Infectious Disease"/>
            <person name="Earl A."/>
            <person name="Russ C."/>
            <person name="Gilmore M."/>
            <person name="Surin D."/>
            <person name="Walker B."/>
            <person name="Young S."/>
            <person name="Zeng Q."/>
            <person name="Gargeya S."/>
            <person name="Fitzgerald M."/>
            <person name="Haas B."/>
            <person name="Abouelleil A."/>
            <person name="Allen A.W."/>
            <person name="Alvarado L."/>
            <person name="Arachchi H.M."/>
            <person name="Berlin A.M."/>
            <person name="Chapman S.B."/>
            <person name="Gainer-Dewar J."/>
            <person name="Goldberg J."/>
            <person name="Griggs A."/>
            <person name="Gujja S."/>
            <person name="Hansen M."/>
            <person name="Howarth C."/>
            <person name="Imamovic A."/>
            <person name="Ireland A."/>
            <person name="Larimer J."/>
            <person name="McCowan C."/>
            <person name="Murphy C."/>
            <person name="Pearson M."/>
            <person name="Poon T.W."/>
            <person name="Priest M."/>
            <person name="Roberts A."/>
            <person name="Saif S."/>
            <person name="Shea T."/>
            <person name="Sisk P."/>
            <person name="Sykes S."/>
            <person name="Wortman J."/>
            <person name="Nusbaum C."/>
            <person name="Birren B."/>
        </authorList>
    </citation>
    <scope>NUCLEOTIDE SEQUENCE [LARGE SCALE GENOMIC DNA]</scope>
    <source>
        <strain evidence="3 4">ATCC 51263</strain>
    </source>
</reference>
<dbReference type="OrthoDB" id="9994676at2"/>
<dbReference type="PROSITE" id="PS51257">
    <property type="entry name" value="PROKAR_LIPOPROTEIN"/>
    <property type="match status" value="1"/>
</dbReference>